<proteinExistence type="predicted"/>
<evidence type="ECO:0000313" key="2">
    <source>
        <dbReference type="Proteomes" id="UP000711995"/>
    </source>
</evidence>
<dbReference type="EMBL" id="JAATLJ010000001">
    <property type="protein sequence ID" value="NIZ40345.1"/>
    <property type="molecule type" value="Genomic_DNA"/>
</dbReference>
<name>A0A968G9L2_9SPIO</name>
<protein>
    <submittedName>
        <fullName evidence="1">SH3 domain-containing protein</fullName>
    </submittedName>
</protein>
<keyword evidence="2" id="KW-1185">Reference proteome</keyword>
<dbReference type="Proteomes" id="UP000711995">
    <property type="component" value="Unassembled WGS sequence"/>
</dbReference>
<gene>
    <name evidence="1" type="ORF">HCT14_02305</name>
</gene>
<comment type="caution">
    <text evidence="1">The sequence shown here is derived from an EMBL/GenBank/DDBJ whole genome shotgun (WGS) entry which is preliminary data.</text>
</comment>
<reference evidence="1 2" key="1">
    <citation type="submission" date="2020-03" db="EMBL/GenBank/DDBJ databases">
        <title>Spirochaetal bacteria isolated from arthropods constitute a novel genus Entomospira genus novum within the order Spirochaetales.</title>
        <authorList>
            <person name="Grana-Miraglia L."/>
            <person name="Sikutova S."/>
            <person name="Fingerle V."/>
            <person name="Sing A."/>
            <person name="Castillo-Ramirez S."/>
            <person name="Margos G."/>
            <person name="Rudolf I."/>
        </authorList>
    </citation>
    <scope>NUCLEOTIDE SEQUENCE [LARGE SCALE GENOMIC DNA]</scope>
    <source>
        <strain evidence="1 2">BR193</strain>
    </source>
</reference>
<sequence length="431" mass="49381">MMTGKMSMIRKSLIVLFVILTAWSCRDSYGYGVVLWSANEIELTSGSIVRIVGESPRREIFRVQHPDTKAIIEVDKWRLEQFPKRQQAQTYLVEYLPFLRTYVEVRKSALPMREEALVSSPSVYSLRDGQVMKVLGRATEREQIGGYKAYWYHLLSSDGVQGWTYGRFLREYTLSEAGQAIYDEKDYTGDAILENFFDPMNVWHPAYMHDMVKAKAVHLPLMREEYGLFINPESKVISIRLPDQNVDFTYTRITPVGGDAYMFVDSPFSFTLKPNLVQARYTLRGQKYTPEFRTLEKSIQAIIAEEETRRGQKYRDFMQAGPILHSEMATVNFTGNGRFVMSNMTGLLQLQALLESDGYEGNVLFDVMLDESLVKKYDGAISFVFDASGKRLTFVYHMGVGGFEATLVQYIPDNKILLSQHIGAINTIFAR</sequence>
<dbReference type="RefSeq" id="WP_167699947.1">
    <property type="nucleotide sequence ID" value="NZ_CP118174.1"/>
</dbReference>
<dbReference type="Gene3D" id="2.30.30.40">
    <property type="entry name" value="SH3 Domains"/>
    <property type="match status" value="1"/>
</dbReference>
<organism evidence="1 2">
    <name type="scientific">Entomospira entomophila</name>
    <dbReference type="NCBI Taxonomy" id="2719988"/>
    <lineage>
        <taxon>Bacteria</taxon>
        <taxon>Pseudomonadati</taxon>
        <taxon>Spirochaetota</taxon>
        <taxon>Spirochaetia</taxon>
        <taxon>Spirochaetales</taxon>
        <taxon>Spirochaetaceae</taxon>
        <taxon>Entomospira</taxon>
    </lineage>
</organism>
<evidence type="ECO:0000313" key="1">
    <source>
        <dbReference type="EMBL" id="NIZ40345.1"/>
    </source>
</evidence>
<accession>A0A968G9L2</accession>
<dbReference type="AlphaFoldDB" id="A0A968G9L2"/>